<dbReference type="Proteomes" id="UP000202485">
    <property type="component" value="Unassembled WGS sequence"/>
</dbReference>
<name>A0A238K0Q6_9RHOB</name>
<gene>
    <name evidence="1" type="ORF">RUA8715_01410</name>
</gene>
<dbReference type="RefSeq" id="WP_093962839.1">
    <property type="nucleotide sequence ID" value="NZ_JBHTJJ010000001.1"/>
</dbReference>
<evidence type="ECO:0000313" key="2">
    <source>
        <dbReference type="Proteomes" id="UP000202485"/>
    </source>
</evidence>
<organism evidence="1 2">
    <name type="scientific">Ruegeria arenilitoris</name>
    <dbReference type="NCBI Taxonomy" id="1173585"/>
    <lineage>
        <taxon>Bacteria</taxon>
        <taxon>Pseudomonadati</taxon>
        <taxon>Pseudomonadota</taxon>
        <taxon>Alphaproteobacteria</taxon>
        <taxon>Rhodobacterales</taxon>
        <taxon>Roseobacteraceae</taxon>
        <taxon>Ruegeria</taxon>
    </lineage>
</organism>
<keyword evidence="2" id="KW-1185">Reference proteome</keyword>
<dbReference type="EMBL" id="FXYG01000001">
    <property type="protein sequence ID" value="SMX36470.1"/>
    <property type="molecule type" value="Genomic_DNA"/>
</dbReference>
<accession>A0A238K0Q6</accession>
<proteinExistence type="predicted"/>
<evidence type="ECO:0000313" key="1">
    <source>
        <dbReference type="EMBL" id="SMX36470.1"/>
    </source>
</evidence>
<dbReference type="AlphaFoldDB" id="A0A238K0Q6"/>
<evidence type="ECO:0008006" key="3">
    <source>
        <dbReference type="Google" id="ProtNLM"/>
    </source>
</evidence>
<protein>
    <recommendedName>
        <fullName evidence="3">Cation transporter</fullName>
    </recommendedName>
</protein>
<dbReference type="OrthoDB" id="9855860at2"/>
<sequence length="106" mass="11993">MEKQVTSLRVELIRNASTDVGMAALVRLKQVADVQTHSLEATQGERGLVFDYDLEIDRPVEDLVRLARESIPTDVFADFTIWRSTEDEGEEIARLYADPLPGLFSR</sequence>
<reference evidence="2" key="1">
    <citation type="submission" date="2017-05" db="EMBL/GenBank/DDBJ databases">
        <authorList>
            <person name="Rodrigo-Torres L."/>
            <person name="Arahal R. D."/>
            <person name="Lucena T."/>
        </authorList>
    </citation>
    <scope>NUCLEOTIDE SEQUENCE [LARGE SCALE GENOMIC DNA]</scope>
    <source>
        <strain evidence="2">CECT 8715</strain>
    </source>
</reference>